<comment type="caution">
    <text evidence="2">The sequence shown here is derived from an EMBL/GenBank/DDBJ whole genome shotgun (WGS) entry which is preliminary data.</text>
</comment>
<dbReference type="InterPro" id="IPR006675">
    <property type="entry name" value="HDIG_dom"/>
</dbReference>
<dbReference type="InterPro" id="IPR003607">
    <property type="entry name" value="HD/PDEase_dom"/>
</dbReference>
<sequence>MQKLQSTIEDIKKHPLTNAYIKGSDKSLDVLGYTEHGIRHATIVSQNASKIISKLGYDSRLVELAEIAGYLHDIGNVVNRKGHSISGALLAVEILKDLKFPENEIASIIRAIGNHDEEEGGEPVSNIAAAIILADKADIHRSRVRNSNMITFDIHDRVNYAATYSSVDADADSKIIFLNLTIDTQVSQIMEYFEIFLSRMMICRKAAVFLNCKFEILVNDIRLL</sequence>
<dbReference type="InterPro" id="IPR006674">
    <property type="entry name" value="HD_domain"/>
</dbReference>
<evidence type="ECO:0000259" key="1">
    <source>
        <dbReference type="PROSITE" id="PS51831"/>
    </source>
</evidence>
<protein>
    <submittedName>
        <fullName evidence="2">Phosphohydrolase</fullName>
    </submittedName>
</protein>
<dbReference type="GO" id="GO:0016787">
    <property type="term" value="F:hydrolase activity"/>
    <property type="evidence" value="ECO:0007669"/>
    <property type="project" value="UniProtKB-KW"/>
</dbReference>
<dbReference type="PROSITE" id="PS51831">
    <property type="entry name" value="HD"/>
    <property type="match status" value="1"/>
</dbReference>
<evidence type="ECO:0000313" key="3">
    <source>
        <dbReference type="Proteomes" id="UP000183085"/>
    </source>
</evidence>
<organism evidence="2 3">
    <name type="scientific">Candidatus Desantisbacteria bacterium CG2_30_40_21</name>
    <dbReference type="NCBI Taxonomy" id="1817895"/>
    <lineage>
        <taxon>Bacteria</taxon>
        <taxon>Candidatus Desantisiibacteriota</taxon>
    </lineage>
</organism>
<dbReference type="Gene3D" id="1.10.3210.10">
    <property type="entry name" value="Hypothetical protein af1432"/>
    <property type="match status" value="1"/>
</dbReference>
<dbReference type="PANTHER" id="PTHR40517:SF1">
    <property type="entry name" value="METAL-DEPENDENT PHOSPHOHYDROLASE, HD SUPERFAMILY-RELATED"/>
    <property type="match status" value="1"/>
</dbReference>
<gene>
    <name evidence="2" type="ORF">AUJ95_04210</name>
</gene>
<dbReference type="CDD" id="cd00077">
    <property type="entry name" value="HDc"/>
    <property type="match status" value="1"/>
</dbReference>
<dbReference type="AlphaFoldDB" id="A0A1J5EDK0"/>
<dbReference type="Pfam" id="PF01966">
    <property type="entry name" value="HD"/>
    <property type="match status" value="1"/>
</dbReference>
<name>A0A1J5EDK0_9BACT</name>
<reference evidence="2 3" key="1">
    <citation type="journal article" date="2016" name="Environ. Microbiol.">
        <title>Genomic resolution of a cold subsurface aquifer community provides metabolic insights for novel microbes adapted to high CO concentrations.</title>
        <authorList>
            <person name="Probst A.J."/>
            <person name="Castelle C.J."/>
            <person name="Singh A."/>
            <person name="Brown C.T."/>
            <person name="Anantharaman K."/>
            <person name="Sharon I."/>
            <person name="Hug L.A."/>
            <person name="Burstein D."/>
            <person name="Emerson J.B."/>
            <person name="Thomas B.C."/>
            <person name="Banfield J.F."/>
        </authorList>
    </citation>
    <scope>NUCLEOTIDE SEQUENCE [LARGE SCALE GENOMIC DNA]</scope>
    <source>
        <strain evidence="2">CG2_30_40_21</strain>
    </source>
</reference>
<dbReference type="Proteomes" id="UP000183085">
    <property type="component" value="Unassembled WGS sequence"/>
</dbReference>
<accession>A0A1J5EDK0</accession>
<dbReference type="SUPFAM" id="SSF109604">
    <property type="entry name" value="HD-domain/PDEase-like"/>
    <property type="match status" value="1"/>
</dbReference>
<feature type="domain" description="HD" evidence="1">
    <location>
        <begin position="37"/>
        <end position="140"/>
    </location>
</feature>
<dbReference type="EMBL" id="MNYI01000107">
    <property type="protein sequence ID" value="OIP40752.1"/>
    <property type="molecule type" value="Genomic_DNA"/>
</dbReference>
<dbReference type="NCBIfam" id="TIGR00277">
    <property type="entry name" value="HDIG"/>
    <property type="match status" value="1"/>
</dbReference>
<dbReference type="PANTHER" id="PTHR40517">
    <property type="entry name" value="METAL-DEPENDENT PHOSPHOHYDROLASE, HD SUPERFAMILY-RELATED"/>
    <property type="match status" value="1"/>
</dbReference>
<dbReference type="SMART" id="SM00471">
    <property type="entry name" value="HDc"/>
    <property type="match status" value="1"/>
</dbReference>
<proteinExistence type="predicted"/>
<dbReference type="InterPro" id="IPR039967">
    <property type="entry name" value="MJ1020-like"/>
</dbReference>
<evidence type="ECO:0000313" key="2">
    <source>
        <dbReference type="EMBL" id="OIP40752.1"/>
    </source>
</evidence>
<keyword evidence="2" id="KW-0378">Hydrolase</keyword>
<dbReference type="STRING" id="1817895.AUJ95_04210"/>